<evidence type="ECO:0000313" key="1">
    <source>
        <dbReference type="EMBL" id="SJZ38828.1"/>
    </source>
</evidence>
<evidence type="ECO:0000313" key="2">
    <source>
        <dbReference type="Proteomes" id="UP000190449"/>
    </source>
</evidence>
<accession>A0A1T4K8Q7</accession>
<name>A0A1T4K8Q7_9BACT</name>
<protein>
    <submittedName>
        <fullName evidence="1">Uncharacterized protein</fullName>
    </submittedName>
</protein>
<reference evidence="1 2" key="1">
    <citation type="submission" date="2017-02" db="EMBL/GenBank/DDBJ databases">
        <authorList>
            <person name="Peterson S.W."/>
        </authorList>
    </citation>
    <scope>NUCLEOTIDE SEQUENCE [LARGE SCALE GENOMIC DNA]</scope>
    <source>
        <strain evidence="1 2">ATCC 43854</strain>
    </source>
</reference>
<dbReference type="AlphaFoldDB" id="A0A1T4K8Q7"/>
<dbReference type="EMBL" id="FUWU01000004">
    <property type="protein sequence ID" value="SJZ38828.1"/>
    <property type="molecule type" value="Genomic_DNA"/>
</dbReference>
<dbReference type="RefSeq" id="WP_078775532.1">
    <property type="nucleotide sequence ID" value="NZ_FUWU01000004.1"/>
</dbReference>
<sequence>MEYKEDETPLFVDVALDEKGREALEYGYYQVEEYKSHFKSLVLTHQEFDLINAFLLTFVEEFNVFVDRGEFSTLPNKNVPKAKALTKAYAQQHPEAKAVCDKLIMQFDVAIESGNDVEFT</sequence>
<gene>
    <name evidence="1" type="ORF">SAMN02745108_00357</name>
</gene>
<organism evidence="1 2">
    <name type="scientific">Fibrobacter intestinalis</name>
    <dbReference type="NCBI Taxonomy" id="28122"/>
    <lineage>
        <taxon>Bacteria</taxon>
        <taxon>Pseudomonadati</taxon>
        <taxon>Fibrobacterota</taxon>
        <taxon>Fibrobacteria</taxon>
        <taxon>Fibrobacterales</taxon>
        <taxon>Fibrobacteraceae</taxon>
        <taxon>Fibrobacter</taxon>
    </lineage>
</organism>
<dbReference type="STRING" id="28122.SAMN02745108_00357"/>
<dbReference type="Proteomes" id="UP000190449">
    <property type="component" value="Unassembled WGS sequence"/>
</dbReference>
<proteinExistence type="predicted"/>